<dbReference type="Pfam" id="PF10604">
    <property type="entry name" value="Polyketide_cyc2"/>
    <property type="match status" value="1"/>
</dbReference>
<dbReference type="InterPro" id="IPR019587">
    <property type="entry name" value="Polyketide_cyclase/dehydratase"/>
</dbReference>
<gene>
    <name evidence="2" type="ORF">IHE55_02085</name>
</gene>
<sequence>MALIAFRRRSPLPPAEAWRRVTDWPRHSAHVPLTRLSTEPPGPTRTGTVVLARTGRGRLGFDDPMEVVRWEPPGPDGTGRCRLVKRGGVVVGWAEIEVRPDGAGSVVSWREEARVRLLPRLFDPPTAWAGRRIFGRVVDTLLAAPPRSAGGPGRPDGPGRGARRRGT</sequence>
<dbReference type="SUPFAM" id="SSF55961">
    <property type="entry name" value="Bet v1-like"/>
    <property type="match status" value="1"/>
</dbReference>
<evidence type="ECO:0000313" key="3">
    <source>
        <dbReference type="Proteomes" id="UP000807371"/>
    </source>
</evidence>
<evidence type="ECO:0000256" key="1">
    <source>
        <dbReference type="SAM" id="MobiDB-lite"/>
    </source>
</evidence>
<dbReference type="RefSeq" id="WP_197987447.1">
    <property type="nucleotide sequence ID" value="NZ_JACYXC010000001.1"/>
</dbReference>
<evidence type="ECO:0000313" key="2">
    <source>
        <dbReference type="EMBL" id="MBH5333659.1"/>
    </source>
</evidence>
<protein>
    <submittedName>
        <fullName evidence="2">SRPBCC family protein</fullName>
    </submittedName>
</protein>
<reference evidence="2 3" key="1">
    <citation type="submission" date="2020-09" db="EMBL/GenBank/DDBJ databases">
        <title>Biosynthesis of the nuclear factor of activated T cells inhibitor NFAT-133 and its congeners in Streptomyces pactum.</title>
        <authorList>
            <person name="Zhou W."/>
            <person name="Posri P."/>
            <person name="Abugrain M.E."/>
            <person name="Weisberg A.J."/>
            <person name="Chang J.H."/>
            <person name="Mahmud T."/>
        </authorList>
    </citation>
    <scope>NUCLEOTIDE SEQUENCE [LARGE SCALE GENOMIC DNA]</scope>
    <source>
        <strain evidence="2 3">ATCC 27456</strain>
    </source>
</reference>
<dbReference type="EMBL" id="JACYXC010000001">
    <property type="protein sequence ID" value="MBH5333659.1"/>
    <property type="molecule type" value="Genomic_DNA"/>
</dbReference>
<feature type="compositionally biased region" description="Gly residues" evidence="1">
    <location>
        <begin position="150"/>
        <end position="160"/>
    </location>
</feature>
<dbReference type="Gene3D" id="3.30.530.20">
    <property type="match status" value="1"/>
</dbReference>
<feature type="region of interest" description="Disordered" evidence="1">
    <location>
        <begin position="143"/>
        <end position="167"/>
    </location>
</feature>
<accession>A0ABS0NEP6</accession>
<name>A0ABS0NEP6_9ACTN</name>
<dbReference type="Proteomes" id="UP000807371">
    <property type="component" value="Unassembled WGS sequence"/>
</dbReference>
<organism evidence="2 3">
    <name type="scientific">Streptomyces pactum</name>
    <dbReference type="NCBI Taxonomy" id="68249"/>
    <lineage>
        <taxon>Bacteria</taxon>
        <taxon>Bacillati</taxon>
        <taxon>Actinomycetota</taxon>
        <taxon>Actinomycetes</taxon>
        <taxon>Kitasatosporales</taxon>
        <taxon>Streptomycetaceae</taxon>
        <taxon>Streptomyces</taxon>
    </lineage>
</organism>
<dbReference type="InterPro" id="IPR023393">
    <property type="entry name" value="START-like_dom_sf"/>
</dbReference>
<proteinExistence type="predicted"/>
<comment type="caution">
    <text evidence="2">The sequence shown here is derived from an EMBL/GenBank/DDBJ whole genome shotgun (WGS) entry which is preliminary data.</text>
</comment>
<keyword evidence="3" id="KW-1185">Reference proteome</keyword>